<dbReference type="PANTHER" id="PTHR43380:SF1">
    <property type="entry name" value="2-OXOISOVALERATE DEHYDROGENASE SUBUNIT ALPHA, MITOCHONDRIAL"/>
    <property type="match status" value="1"/>
</dbReference>
<comment type="similarity">
    <text evidence="1 4">Belongs to the BCKDHA family.</text>
</comment>
<dbReference type="AlphaFoldDB" id="A0AAD5WK35"/>
<dbReference type="GO" id="GO:0009083">
    <property type="term" value="P:branched-chain amino acid catabolic process"/>
    <property type="evidence" value="ECO:0007669"/>
    <property type="project" value="TreeGrafter"/>
</dbReference>
<evidence type="ECO:0000256" key="3">
    <source>
        <dbReference type="ARBA" id="ARBA00023002"/>
    </source>
</evidence>
<protein>
    <recommendedName>
        <fullName evidence="4">2-oxoisovalerate dehydrogenase subunit alpha</fullName>
        <ecNumber evidence="4">1.2.4.4</ecNumber>
    </recommendedName>
    <alternativeName>
        <fullName evidence="4">Branched-chain alpha-keto acid dehydrogenase E1 component alpha chain</fullName>
    </alternativeName>
</protein>
<keyword evidence="7" id="KW-1185">Reference proteome</keyword>
<keyword evidence="4" id="KW-0786">Thiamine pyrophosphate</keyword>
<dbReference type="InterPro" id="IPR001017">
    <property type="entry name" value="DH_E1"/>
</dbReference>
<dbReference type="InterPro" id="IPR029061">
    <property type="entry name" value="THDP-binding"/>
</dbReference>
<reference evidence="6" key="1">
    <citation type="submission" date="2021-06" db="EMBL/GenBank/DDBJ databases">
        <title>Parelaphostrongylus tenuis whole genome reference sequence.</title>
        <authorList>
            <person name="Garwood T.J."/>
            <person name="Larsen P.A."/>
            <person name="Fountain-Jones N.M."/>
            <person name="Garbe J.R."/>
            <person name="Macchietto M.G."/>
            <person name="Kania S.A."/>
            <person name="Gerhold R.W."/>
            <person name="Richards J.E."/>
            <person name="Wolf T.M."/>
        </authorList>
    </citation>
    <scope>NUCLEOTIDE SEQUENCE</scope>
    <source>
        <strain evidence="6">MNPRO001-30</strain>
        <tissue evidence="6">Meninges</tissue>
    </source>
</reference>
<organism evidence="6 7">
    <name type="scientific">Parelaphostrongylus tenuis</name>
    <name type="common">Meningeal worm</name>
    <dbReference type="NCBI Taxonomy" id="148309"/>
    <lineage>
        <taxon>Eukaryota</taxon>
        <taxon>Metazoa</taxon>
        <taxon>Ecdysozoa</taxon>
        <taxon>Nematoda</taxon>
        <taxon>Chromadorea</taxon>
        <taxon>Rhabditida</taxon>
        <taxon>Rhabditina</taxon>
        <taxon>Rhabditomorpha</taxon>
        <taxon>Strongyloidea</taxon>
        <taxon>Metastrongylidae</taxon>
        <taxon>Parelaphostrongylus</taxon>
    </lineage>
</organism>
<dbReference type="PANTHER" id="PTHR43380">
    <property type="entry name" value="2-OXOISOVALERATE DEHYDROGENASE SUBUNIT ALPHA, MITOCHONDRIAL"/>
    <property type="match status" value="1"/>
</dbReference>
<comment type="caution">
    <text evidence="6">The sequence shown here is derived from an EMBL/GenBank/DDBJ whole genome shotgun (WGS) entry which is preliminary data.</text>
</comment>
<dbReference type="GO" id="GO:0003863">
    <property type="term" value="F:branched-chain 2-oxo acid dehydrogenase activity"/>
    <property type="evidence" value="ECO:0007669"/>
    <property type="project" value="UniProtKB-EC"/>
</dbReference>
<dbReference type="Pfam" id="PF00676">
    <property type="entry name" value="E1_dh"/>
    <property type="match status" value="1"/>
</dbReference>
<comment type="catalytic activity">
    <reaction evidence="4">
        <text>N(6)-[(R)-lipoyl]-L-lysyl-[protein] + 3-methyl-2-oxobutanoate + H(+) = N(6)-[(R)-S(8)-2-methylpropanoyldihydrolipoyl]-L-lysyl-[protein] + CO2</text>
        <dbReference type="Rhea" id="RHEA:13457"/>
        <dbReference type="Rhea" id="RHEA-COMP:10474"/>
        <dbReference type="Rhea" id="RHEA-COMP:10497"/>
        <dbReference type="ChEBI" id="CHEBI:11851"/>
        <dbReference type="ChEBI" id="CHEBI:15378"/>
        <dbReference type="ChEBI" id="CHEBI:16526"/>
        <dbReference type="ChEBI" id="CHEBI:83099"/>
        <dbReference type="ChEBI" id="CHEBI:83142"/>
        <dbReference type="EC" id="1.2.4.4"/>
    </reaction>
</comment>
<evidence type="ECO:0000259" key="5">
    <source>
        <dbReference type="Pfam" id="PF00676"/>
    </source>
</evidence>
<name>A0AAD5WK35_PARTN</name>
<evidence type="ECO:0000313" key="6">
    <source>
        <dbReference type="EMBL" id="KAJ1372741.1"/>
    </source>
</evidence>
<dbReference type="Gene3D" id="3.40.50.970">
    <property type="match status" value="1"/>
</dbReference>
<dbReference type="Proteomes" id="UP001196413">
    <property type="component" value="Unassembled WGS sequence"/>
</dbReference>
<evidence type="ECO:0000313" key="7">
    <source>
        <dbReference type="Proteomes" id="UP001196413"/>
    </source>
</evidence>
<keyword evidence="2" id="KW-0809">Transit peptide</keyword>
<dbReference type="SUPFAM" id="SSF52518">
    <property type="entry name" value="Thiamin diphosphate-binding fold (THDP-binding)"/>
    <property type="match status" value="1"/>
</dbReference>
<accession>A0AAD5WK35</accession>
<sequence>MTYRLGHHSTSDDSSVYRLSEEVKEWGDKSHPITRFKTYITTKGWWNDEDEKKWQEECRKRVLKAFNSAEKEKWAHYHDMFEDVYKEMTNRIKHQRDELDVHIEEYKEHYPLDKCLSKSSSS</sequence>
<proteinExistence type="inferred from homology"/>
<evidence type="ECO:0000256" key="1">
    <source>
        <dbReference type="ARBA" id="ARBA00008646"/>
    </source>
</evidence>
<dbReference type="InterPro" id="IPR050771">
    <property type="entry name" value="Alpha-ketoacid_DH_E1_comp"/>
</dbReference>
<evidence type="ECO:0000256" key="2">
    <source>
        <dbReference type="ARBA" id="ARBA00022946"/>
    </source>
</evidence>
<dbReference type="EC" id="1.2.4.4" evidence="4"/>
<comment type="function">
    <text evidence="4">The branched-chain alpha-keto dehydrogenase complex catalyzes the overall conversion of alpha-keto acids to acyl-CoA and CO(2). It contains multiple copies of three enzymatic components: branched-chain alpha-keto acid decarboxylase (E1), lipoamide acyltransferase (E2) and lipoamide dehydrogenase (E3).</text>
</comment>
<gene>
    <name evidence="6" type="primary">BCKD1A_2</name>
    <name evidence="6" type="ORF">KIN20_034977</name>
</gene>
<evidence type="ECO:0000256" key="4">
    <source>
        <dbReference type="RuleBase" id="RU365014"/>
    </source>
</evidence>
<feature type="domain" description="Dehydrogenase E1 component" evidence="5">
    <location>
        <begin position="1"/>
        <end position="75"/>
    </location>
</feature>
<dbReference type="EMBL" id="JAHQIW010007180">
    <property type="protein sequence ID" value="KAJ1372741.1"/>
    <property type="molecule type" value="Genomic_DNA"/>
</dbReference>
<comment type="cofactor">
    <cofactor evidence="4">
        <name>thiamine diphosphate</name>
        <dbReference type="ChEBI" id="CHEBI:58937"/>
    </cofactor>
</comment>
<keyword evidence="3 4" id="KW-0560">Oxidoreductase</keyword>